<proteinExistence type="predicted"/>
<feature type="compositionally biased region" description="Low complexity" evidence="1">
    <location>
        <begin position="191"/>
        <end position="205"/>
    </location>
</feature>
<feature type="compositionally biased region" description="Low complexity" evidence="1">
    <location>
        <begin position="423"/>
        <end position="447"/>
    </location>
</feature>
<dbReference type="AlphaFoldDB" id="A0A9P6Q924"/>
<feature type="compositionally biased region" description="Low complexity" evidence="1">
    <location>
        <begin position="495"/>
        <end position="506"/>
    </location>
</feature>
<feature type="compositionally biased region" description="Polar residues" evidence="1">
    <location>
        <begin position="269"/>
        <end position="283"/>
    </location>
</feature>
<keyword evidence="3" id="KW-1185">Reference proteome</keyword>
<evidence type="ECO:0000313" key="3">
    <source>
        <dbReference type="Proteomes" id="UP000726737"/>
    </source>
</evidence>
<feature type="compositionally biased region" description="Basic and acidic residues" evidence="1">
    <location>
        <begin position="169"/>
        <end position="190"/>
    </location>
</feature>
<feature type="compositionally biased region" description="Acidic residues" evidence="1">
    <location>
        <begin position="301"/>
        <end position="310"/>
    </location>
</feature>
<feature type="compositionally biased region" description="Low complexity" evidence="1">
    <location>
        <begin position="517"/>
        <end position="552"/>
    </location>
</feature>
<comment type="caution">
    <text evidence="2">The sequence shown here is derived from an EMBL/GenBank/DDBJ whole genome shotgun (WGS) entry which is preliminary data.</text>
</comment>
<feature type="compositionally biased region" description="Basic and acidic residues" evidence="1">
    <location>
        <begin position="726"/>
        <end position="738"/>
    </location>
</feature>
<feature type="compositionally biased region" description="Polar residues" evidence="1">
    <location>
        <begin position="460"/>
        <end position="474"/>
    </location>
</feature>
<dbReference type="OrthoDB" id="2504266at2759"/>
<feature type="compositionally biased region" description="Polar residues" evidence="1">
    <location>
        <begin position="408"/>
        <end position="422"/>
    </location>
</feature>
<sequence length="738" mass="78821">MSDRIVLGPPKMSFASSSLGGMKRSDDNLSGFKKPLETPREGRNPRGPPSTLEQGFGRETIEKLSSHKLLPKVTPKDITGSRQGSTASSGSRIGSSTRTSGQPMSTSNNSLSSNGIGSGSGIGLGSRSQRSDTPEWMSYNAELDEFAKEGGGDGEQQVFMDDIQIWKARMKEHERREKEKEARLDPKGLSRADSSSSWRSSASSALTTENTADSKLASDAKNQMSAEKPLSRTLLSTQPIQDIDLFFSPGGMDLNQPFDSPSAFDKFLSQHTVAASSMNDSTQPKPPRKTDGSRFARFFTEDESESSNDNEEFKGAPTDMPGQQVSLDQLFQSHAPNPSAAAPPPLGRMPSEAEILESMMAAQSLTSPSATSTSFQDPSIVTFQAKPTLLDTLTKPPSDKAISPEATRPTSSSALSETSQTHGSGAPTAATSPSTPSSETSRPASRPVQVAFGGGIPTSVYRQLSGKTDSQKSASPLIRPLNSVNGSSTNGGGASPSLSSPSVSSPRQFNAQTALPAHQQQQSSQGQTSAMQQQHQQQQQQQQQPSTQQPQMNRTFGPYNQGPGPNLHSPVMDPRMSGMYPNGGPSPMGGPGHGPENEATTFFNGIPMQRPGQGVPSQFGQQMPPFNHMNGPGDFMAPHPSQFVGMSPYGAPMHPGMFPMNPVEMLMHRGPGGPPPPRPMPGMGPGPGPNHFVPNQFGHPMSGMPHSGIPLNAPPFFRPQVSKPMMTREEFERRNRQQ</sequence>
<dbReference type="Proteomes" id="UP000726737">
    <property type="component" value="Unassembled WGS sequence"/>
</dbReference>
<feature type="compositionally biased region" description="Low complexity" evidence="1">
    <location>
        <begin position="84"/>
        <end position="115"/>
    </location>
</feature>
<dbReference type="EMBL" id="JAAAJA010000107">
    <property type="protein sequence ID" value="KAG0262087.1"/>
    <property type="molecule type" value="Genomic_DNA"/>
</dbReference>
<gene>
    <name evidence="2" type="ORF">BG011_000362</name>
</gene>
<feature type="compositionally biased region" description="Basic and acidic residues" evidence="1">
    <location>
        <begin position="34"/>
        <end position="44"/>
    </location>
</feature>
<reference evidence="2" key="1">
    <citation type="journal article" date="2020" name="Fungal Divers.">
        <title>Resolving the Mortierellaceae phylogeny through synthesis of multi-gene phylogenetics and phylogenomics.</title>
        <authorList>
            <person name="Vandepol N."/>
            <person name="Liber J."/>
            <person name="Desiro A."/>
            <person name="Na H."/>
            <person name="Kennedy M."/>
            <person name="Barry K."/>
            <person name="Grigoriev I.V."/>
            <person name="Miller A.N."/>
            <person name="O'Donnell K."/>
            <person name="Stajich J.E."/>
            <person name="Bonito G."/>
        </authorList>
    </citation>
    <scope>NUCLEOTIDE SEQUENCE</scope>
    <source>
        <strain evidence="2">KOD948</strain>
    </source>
</reference>
<feature type="compositionally biased region" description="Polar residues" evidence="1">
    <location>
        <begin position="361"/>
        <end position="382"/>
    </location>
</feature>
<feature type="region of interest" description="Disordered" evidence="1">
    <location>
        <begin position="1"/>
        <end position="595"/>
    </location>
</feature>
<name>A0A9P6Q924_9FUNG</name>
<feature type="compositionally biased region" description="Polar residues" evidence="1">
    <location>
        <begin position="321"/>
        <end position="334"/>
    </location>
</feature>
<feature type="compositionally biased region" description="Low complexity" evidence="1">
    <location>
        <begin position="576"/>
        <end position="585"/>
    </location>
</feature>
<accession>A0A9P6Q924</accession>
<evidence type="ECO:0000313" key="2">
    <source>
        <dbReference type="EMBL" id="KAG0262087.1"/>
    </source>
</evidence>
<evidence type="ECO:0000256" key="1">
    <source>
        <dbReference type="SAM" id="MobiDB-lite"/>
    </source>
</evidence>
<protein>
    <submittedName>
        <fullName evidence="2">Uncharacterized protein</fullName>
    </submittedName>
</protein>
<feature type="region of interest" description="Disordered" evidence="1">
    <location>
        <begin position="704"/>
        <end position="738"/>
    </location>
</feature>
<organism evidence="2 3">
    <name type="scientific">Mortierella polycephala</name>
    <dbReference type="NCBI Taxonomy" id="41804"/>
    <lineage>
        <taxon>Eukaryota</taxon>
        <taxon>Fungi</taxon>
        <taxon>Fungi incertae sedis</taxon>
        <taxon>Mucoromycota</taxon>
        <taxon>Mortierellomycotina</taxon>
        <taxon>Mortierellomycetes</taxon>
        <taxon>Mortierellales</taxon>
        <taxon>Mortierellaceae</taxon>
        <taxon>Mortierella</taxon>
    </lineage>
</organism>